<dbReference type="AlphaFoldDB" id="A0A4Q7V825"/>
<dbReference type="PANTHER" id="PTHR36923">
    <property type="entry name" value="FERREDOXIN"/>
    <property type="match status" value="1"/>
</dbReference>
<evidence type="ECO:0000313" key="9">
    <source>
        <dbReference type="Proteomes" id="UP000291591"/>
    </source>
</evidence>
<evidence type="ECO:0000256" key="7">
    <source>
        <dbReference type="ARBA" id="ARBA00023291"/>
    </source>
</evidence>
<dbReference type="PANTHER" id="PTHR36923:SF3">
    <property type="entry name" value="FERREDOXIN"/>
    <property type="match status" value="1"/>
</dbReference>
<gene>
    <name evidence="8" type="ORF">EV383_5893</name>
</gene>
<keyword evidence="5" id="KW-0408">Iron</keyword>
<keyword evidence="3" id="KW-0479">Metal-binding</keyword>
<organism evidence="8 9">
    <name type="scientific">Pseudonocardia sediminis</name>
    <dbReference type="NCBI Taxonomy" id="1397368"/>
    <lineage>
        <taxon>Bacteria</taxon>
        <taxon>Bacillati</taxon>
        <taxon>Actinomycetota</taxon>
        <taxon>Actinomycetes</taxon>
        <taxon>Pseudonocardiales</taxon>
        <taxon>Pseudonocardiaceae</taxon>
        <taxon>Pseudonocardia</taxon>
    </lineage>
</organism>
<protein>
    <submittedName>
        <fullName evidence="8">Ferredoxin</fullName>
    </submittedName>
</protein>
<evidence type="ECO:0000256" key="1">
    <source>
        <dbReference type="ARBA" id="ARBA00001927"/>
    </source>
</evidence>
<keyword evidence="4" id="KW-0249">Electron transport</keyword>
<keyword evidence="2" id="KW-0813">Transport</keyword>
<dbReference type="SUPFAM" id="SSF54862">
    <property type="entry name" value="4Fe-4S ferredoxins"/>
    <property type="match status" value="1"/>
</dbReference>
<evidence type="ECO:0000256" key="6">
    <source>
        <dbReference type="ARBA" id="ARBA00023014"/>
    </source>
</evidence>
<evidence type="ECO:0000256" key="4">
    <source>
        <dbReference type="ARBA" id="ARBA00022982"/>
    </source>
</evidence>
<dbReference type="RefSeq" id="WP_130293110.1">
    <property type="nucleotide sequence ID" value="NZ_SHKL01000001.1"/>
</dbReference>
<proteinExistence type="predicted"/>
<evidence type="ECO:0000313" key="8">
    <source>
        <dbReference type="EMBL" id="RZT88939.1"/>
    </source>
</evidence>
<dbReference type="GO" id="GO:0051538">
    <property type="term" value="F:3 iron, 4 sulfur cluster binding"/>
    <property type="evidence" value="ECO:0007669"/>
    <property type="project" value="UniProtKB-KW"/>
</dbReference>
<keyword evidence="6" id="KW-0411">Iron-sulfur</keyword>
<sequence>MRITVDPDLCDGFGLCDGHAPDLFDLDEDGYATEKGDGTVPEGQEAAARRAIAGCPAHAIVEAAG</sequence>
<keyword evidence="7" id="KW-0003">3Fe-4S</keyword>
<keyword evidence="9" id="KW-1185">Reference proteome</keyword>
<accession>A0A4Q7V825</accession>
<evidence type="ECO:0000256" key="3">
    <source>
        <dbReference type="ARBA" id="ARBA00022723"/>
    </source>
</evidence>
<reference evidence="8 9" key="1">
    <citation type="submission" date="2019-02" db="EMBL/GenBank/DDBJ databases">
        <title>Sequencing the genomes of 1000 actinobacteria strains.</title>
        <authorList>
            <person name="Klenk H.-P."/>
        </authorList>
    </citation>
    <scope>NUCLEOTIDE SEQUENCE [LARGE SCALE GENOMIC DNA]</scope>
    <source>
        <strain evidence="8 9">DSM 45779</strain>
    </source>
</reference>
<dbReference type="EMBL" id="SHKL01000001">
    <property type="protein sequence ID" value="RZT88939.1"/>
    <property type="molecule type" value="Genomic_DNA"/>
</dbReference>
<dbReference type="GO" id="GO:0046872">
    <property type="term" value="F:metal ion binding"/>
    <property type="evidence" value="ECO:0007669"/>
    <property type="project" value="UniProtKB-KW"/>
</dbReference>
<comment type="caution">
    <text evidence="8">The sequence shown here is derived from an EMBL/GenBank/DDBJ whole genome shotgun (WGS) entry which is preliminary data.</text>
</comment>
<evidence type="ECO:0000256" key="2">
    <source>
        <dbReference type="ARBA" id="ARBA00022448"/>
    </source>
</evidence>
<dbReference type="Pfam" id="PF13459">
    <property type="entry name" value="Fer4_15"/>
    <property type="match status" value="1"/>
</dbReference>
<dbReference type="Proteomes" id="UP000291591">
    <property type="component" value="Unassembled WGS sequence"/>
</dbReference>
<comment type="cofactor">
    <cofactor evidence="1">
        <name>[3Fe-4S] cluster</name>
        <dbReference type="ChEBI" id="CHEBI:21137"/>
    </cofactor>
</comment>
<dbReference type="OrthoDB" id="14703at2"/>
<dbReference type="InterPro" id="IPR051269">
    <property type="entry name" value="Fe-S_cluster_ET"/>
</dbReference>
<name>A0A4Q7V825_PSEST</name>
<evidence type="ECO:0000256" key="5">
    <source>
        <dbReference type="ARBA" id="ARBA00023004"/>
    </source>
</evidence>
<dbReference type="Gene3D" id="3.30.70.20">
    <property type="match status" value="1"/>
</dbReference>